<accession>A0ABM5F448</accession>
<feature type="region of interest" description="Disordered" evidence="1">
    <location>
        <begin position="156"/>
        <end position="302"/>
    </location>
</feature>
<proteinExistence type="predicted"/>
<organism evidence="2 3">
    <name type="scientific">Pogona vitticeps</name>
    <name type="common">central bearded dragon</name>
    <dbReference type="NCBI Taxonomy" id="103695"/>
    <lineage>
        <taxon>Eukaryota</taxon>
        <taxon>Metazoa</taxon>
        <taxon>Chordata</taxon>
        <taxon>Craniata</taxon>
        <taxon>Vertebrata</taxon>
        <taxon>Euteleostomi</taxon>
        <taxon>Lepidosauria</taxon>
        <taxon>Squamata</taxon>
        <taxon>Bifurcata</taxon>
        <taxon>Unidentata</taxon>
        <taxon>Episquamata</taxon>
        <taxon>Toxicofera</taxon>
        <taxon>Iguania</taxon>
        <taxon>Acrodonta</taxon>
        <taxon>Agamidae</taxon>
        <taxon>Amphibolurinae</taxon>
        <taxon>Pogona</taxon>
    </lineage>
</organism>
<evidence type="ECO:0000313" key="3">
    <source>
        <dbReference type="RefSeq" id="XP_072840177.1"/>
    </source>
</evidence>
<name>A0ABM5F448_9SAUR</name>
<protein>
    <submittedName>
        <fullName evidence="3">Uncharacterized protein</fullName>
    </submittedName>
</protein>
<feature type="compositionally biased region" description="Polar residues" evidence="1">
    <location>
        <begin position="49"/>
        <end position="75"/>
    </location>
</feature>
<feature type="compositionally biased region" description="Basic and acidic residues" evidence="1">
    <location>
        <begin position="215"/>
        <end position="227"/>
    </location>
</feature>
<reference evidence="3" key="1">
    <citation type="submission" date="2025-08" db="UniProtKB">
        <authorList>
            <consortium name="RefSeq"/>
        </authorList>
    </citation>
    <scope>IDENTIFICATION</scope>
</reference>
<dbReference type="RefSeq" id="XP_072840177.1">
    <property type="nucleotide sequence ID" value="XM_072984076.1"/>
</dbReference>
<sequence>MVIFQEKGKVQGSTIHNRPHTDPGTRRSAGIFIPQREDPSSRSRETLRSFLSSHSPTPDSLTVNLEQGNVGTSTIAVRPSPDPVAGPSTGVFSPLGQDHSSQSHETLGNAVPAPSTSPDLLTVHQEEGKVRRNIIHVKPYNGQGPWRNTGVFSHLFPDPRSQRGETLGNAVPAPSSSPDSLTVDQEKGKVQTSTIHNRPHTDPGTRRSVGIFIPPREDPSSRSRETLRSVLSSHSPFPDSVTVDLEQSNVGTSTIAVRPSPDPVAGPSTGVFSPLGQDHSSQRHGTLGSVVSSHSPSPDSVTVDLDDWFAQRAKKKKDSNV</sequence>
<keyword evidence="2" id="KW-1185">Reference proteome</keyword>
<gene>
    <name evidence="3" type="primary">LOC140702811</name>
</gene>
<feature type="compositionally biased region" description="Polar residues" evidence="1">
    <location>
        <begin position="245"/>
        <end position="255"/>
    </location>
</feature>
<evidence type="ECO:0000256" key="1">
    <source>
        <dbReference type="SAM" id="MobiDB-lite"/>
    </source>
</evidence>
<feature type="compositionally biased region" description="Polar residues" evidence="1">
    <location>
        <begin position="174"/>
        <end position="183"/>
    </location>
</feature>
<dbReference type="GeneID" id="140702811"/>
<feature type="region of interest" description="Disordered" evidence="1">
    <location>
        <begin position="1"/>
        <end position="117"/>
    </location>
</feature>
<feature type="compositionally biased region" description="Low complexity" evidence="1">
    <location>
        <begin position="289"/>
        <end position="302"/>
    </location>
</feature>
<feature type="compositionally biased region" description="Basic and acidic residues" evidence="1">
    <location>
        <begin position="35"/>
        <end position="47"/>
    </location>
</feature>
<evidence type="ECO:0000313" key="2">
    <source>
        <dbReference type="Proteomes" id="UP001652642"/>
    </source>
</evidence>
<dbReference type="Proteomes" id="UP001652642">
    <property type="component" value="Chromosome 15"/>
</dbReference>